<keyword evidence="2" id="KW-0472">Membrane</keyword>
<dbReference type="PANTHER" id="PTHR19229:SF250">
    <property type="entry name" value="ABC TRANSPORTER DOMAIN-CONTAINING PROTEIN-RELATED"/>
    <property type="match status" value="1"/>
</dbReference>
<feature type="transmembrane region" description="Helical" evidence="2">
    <location>
        <begin position="1060"/>
        <end position="1081"/>
    </location>
</feature>
<keyword evidence="2" id="KW-0812">Transmembrane</keyword>
<feature type="transmembrane region" description="Helical" evidence="2">
    <location>
        <begin position="249"/>
        <end position="269"/>
    </location>
</feature>
<feature type="transmembrane region" description="Helical" evidence="2">
    <location>
        <begin position="151"/>
        <end position="173"/>
    </location>
</feature>
<dbReference type="SUPFAM" id="SSF52540">
    <property type="entry name" value="P-loop containing nucleoside triphosphate hydrolases"/>
    <property type="match status" value="2"/>
</dbReference>
<dbReference type="Proteomes" id="UP001153954">
    <property type="component" value="Unassembled WGS sequence"/>
</dbReference>
<feature type="transmembrane region" description="Helical" evidence="2">
    <location>
        <begin position="893"/>
        <end position="921"/>
    </location>
</feature>
<gene>
    <name evidence="4" type="ORF">EEDITHA_LOCUS17508</name>
</gene>
<feature type="transmembrane region" description="Helical" evidence="2">
    <location>
        <begin position="179"/>
        <end position="199"/>
    </location>
</feature>
<dbReference type="GO" id="GO:0016887">
    <property type="term" value="F:ATP hydrolysis activity"/>
    <property type="evidence" value="ECO:0007669"/>
    <property type="project" value="InterPro"/>
</dbReference>
<dbReference type="GO" id="GO:0140359">
    <property type="term" value="F:ABC-type transporter activity"/>
    <property type="evidence" value="ECO:0007669"/>
    <property type="project" value="InterPro"/>
</dbReference>
<dbReference type="InterPro" id="IPR003439">
    <property type="entry name" value="ABC_transporter-like_ATP-bd"/>
</dbReference>
<protein>
    <recommendedName>
        <fullName evidence="3">ABC transporter domain-containing protein</fullName>
    </recommendedName>
</protein>
<organism evidence="4 5">
    <name type="scientific">Euphydryas editha</name>
    <name type="common">Edith's checkerspot</name>
    <dbReference type="NCBI Taxonomy" id="104508"/>
    <lineage>
        <taxon>Eukaryota</taxon>
        <taxon>Metazoa</taxon>
        <taxon>Ecdysozoa</taxon>
        <taxon>Arthropoda</taxon>
        <taxon>Hexapoda</taxon>
        <taxon>Insecta</taxon>
        <taxon>Pterygota</taxon>
        <taxon>Neoptera</taxon>
        <taxon>Endopterygota</taxon>
        <taxon>Lepidoptera</taxon>
        <taxon>Glossata</taxon>
        <taxon>Ditrysia</taxon>
        <taxon>Papilionoidea</taxon>
        <taxon>Nymphalidae</taxon>
        <taxon>Nymphalinae</taxon>
        <taxon>Euphydryas</taxon>
    </lineage>
</organism>
<name>A0AAU9UU67_EUPED</name>
<feature type="transmembrane region" description="Helical" evidence="2">
    <location>
        <begin position="211"/>
        <end position="229"/>
    </location>
</feature>
<dbReference type="PROSITE" id="PS50893">
    <property type="entry name" value="ABC_TRANSPORTER_2"/>
    <property type="match status" value="1"/>
</dbReference>
<dbReference type="Gene3D" id="3.40.50.300">
    <property type="entry name" value="P-loop containing nucleotide triphosphate hydrolases"/>
    <property type="match status" value="2"/>
</dbReference>
<dbReference type="GO" id="GO:0005524">
    <property type="term" value="F:ATP binding"/>
    <property type="evidence" value="ECO:0007669"/>
    <property type="project" value="InterPro"/>
</dbReference>
<reference evidence="4" key="1">
    <citation type="submission" date="2022-03" db="EMBL/GenBank/DDBJ databases">
        <authorList>
            <person name="Tunstrom K."/>
        </authorList>
    </citation>
    <scope>NUCLEOTIDE SEQUENCE</scope>
</reference>
<evidence type="ECO:0000256" key="1">
    <source>
        <dbReference type="SAM" id="Coils"/>
    </source>
</evidence>
<comment type="caution">
    <text evidence="4">The sequence shown here is derived from an EMBL/GenBank/DDBJ whole genome shotgun (WGS) entry which is preliminary data.</text>
</comment>
<feature type="transmembrane region" description="Helical" evidence="2">
    <location>
        <begin position="927"/>
        <end position="953"/>
    </location>
</feature>
<feature type="transmembrane region" description="Helical" evidence="2">
    <location>
        <begin position="120"/>
        <end position="144"/>
    </location>
</feature>
<sequence>MWKFSIRSTERARYVTKSEYYSQNPHLRSGVLAVQVAISQAIIAHTSPSPPRYELSLASIPVSPLMQQERVRRAISGILLCFTLALLPPVLETESLVVSETVSRFKRSLRIRGVDYSSMYIGWLVFAYLTALPACLLASITLILIFRWIHLLFTMILILAYISVMIMLALIMAMFHNEPWIACIWSTLFTLLQTFLAELIVHHQIDMNHEVLNFFLQLIIPPLGLMHGLNEFALLQTGQEGRWEGNSLVFTIILWLIMIAIYFAMLMLFQRTIKQRAIGGQVSWKSIIFKKAEDVNQLHRIENPTGREREKLQEVDELVAKAISMKSVSKSVMGGQVLSDITLDVYRNEFTMLYSEPIQTKMITTIEDLLTGLTYPDKGSVNVLGKILKPGRNLIAVPKMMGYCHRSGCLIADLTVQEHLTLYCFLCLWNESSEFVTEYAHIRCKFLLPDCDLENVRHEFVRNLDHYYKAQLCWAIAILLEARIIIIPPFTSDSNYTSVIRDKIMRYKKHLTIVKLCYTSISLEYADRVFIFDNRVLVFGGTPGYMFFKYGREYRVRLTFRSGGRSNEENVNELLRRTSEAGATIRAHLGSLLILRLPTSPTASVAALIKDLADNSSKYGIISMNISVPDSEEVCNRAIYESRATVHGTTEEHEIVRNALNNLSEPVSWKREKSLFGNMTLVSHIGWKFIAFYRHYRFCFTITILTVEALEQKTNLILRSDNSSDAKSVANAYVFSETKATEKEVENMRYTALLYPESLTEYLVTRAIDSPQQYVYMFAYGLDVASKNDTLNVQVLYSPLHYDHGAAARALARTFMALIRHYTSALDATIQVTDDPLALDLTTWLKHASAPPIFIQFLLILTISHITIIPSMESGFIRHMQKHAMNFSPARYWCTLFLCDFILYCFLVFLMTASMIAIMVLVAPMTFYYADLVVIPIMLTVYGIGCIPQAYLFSLGPRSALNTMTFVILNIVFGETTVIAKILYGNALDYAMNFMSLSPQFNMAYAFVKIKKIFLYNSECIVFKRKNLCSSKTLHKCCPKCGVLQQCFSKRFYLTKNTGVLMEIIAILSTTVILMTLLLLWEYKYIQRLWTLLVTKWVYPNKMQYEAENQGAVREKEDVLNKHNDLKKNRWEKVNTFGEYLLACNVSQRSLGKRYIGNVYFGLGKGDALAISGLVDHGRLKLCEVLAGYVLPSEGNLWCLSKWTSNRNPHMYARQVTFSCEHDPLPLWMTVYHALEMIAALRGVPHTHVNKEVMTYIDALELHQQVSTLIRYLSPNDRARLHFAAATVGAPPVVILEECTAYQKYSVRRAMYYILYNLRKRGHAIVISSSSVESHLPVTNRLAILVDGHIYDVDQVDVLVERYSEKGFTVVLHLKDEVNVEAIFSKYFKTFVVNDLSEVLVNVQVLDIDLTWASVFEIMERLQAENKHVYSYIVSAIPIDYIYNTILTRESGRKSAEEQKFCCYKYLLPHKAKVKPSNETLASLLPFEKRFNITKLKELPWSVIFNR</sequence>
<accession>A0AAU9UU67</accession>
<feature type="domain" description="ABC transporter" evidence="3">
    <location>
        <begin position="1141"/>
        <end position="1372"/>
    </location>
</feature>
<keyword evidence="2" id="KW-1133">Transmembrane helix</keyword>
<feature type="coiled-coil region" evidence="1">
    <location>
        <begin position="1102"/>
        <end position="1129"/>
    </location>
</feature>
<evidence type="ECO:0000313" key="5">
    <source>
        <dbReference type="Proteomes" id="UP001153954"/>
    </source>
</evidence>
<dbReference type="EMBL" id="CAKOGL010000025">
    <property type="protein sequence ID" value="CAH2102940.1"/>
    <property type="molecule type" value="Genomic_DNA"/>
</dbReference>
<feature type="transmembrane region" description="Helical" evidence="2">
    <location>
        <begin position="853"/>
        <end position="872"/>
    </location>
</feature>
<evidence type="ECO:0000256" key="2">
    <source>
        <dbReference type="SAM" id="Phobius"/>
    </source>
</evidence>
<dbReference type="GO" id="GO:0016020">
    <property type="term" value="C:membrane"/>
    <property type="evidence" value="ECO:0007669"/>
    <property type="project" value="InterPro"/>
</dbReference>
<dbReference type="InterPro" id="IPR026082">
    <property type="entry name" value="ABCA"/>
</dbReference>
<proteinExistence type="predicted"/>
<evidence type="ECO:0000313" key="4">
    <source>
        <dbReference type="EMBL" id="CAH2102940.1"/>
    </source>
</evidence>
<keyword evidence="1" id="KW-0175">Coiled coil</keyword>
<evidence type="ECO:0000259" key="3">
    <source>
        <dbReference type="PROSITE" id="PS50893"/>
    </source>
</evidence>
<dbReference type="PANTHER" id="PTHR19229">
    <property type="entry name" value="ATP-BINDING CASSETTE TRANSPORTER SUBFAMILY A ABCA"/>
    <property type="match status" value="1"/>
</dbReference>
<dbReference type="InterPro" id="IPR027417">
    <property type="entry name" value="P-loop_NTPase"/>
</dbReference>
<dbReference type="GO" id="GO:0005319">
    <property type="term" value="F:lipid transporter activity"/>
    <property type="evidence" value="ECO:0007669"/>
    <property type="project" value="TreeGrafter"/>
</dbReference>
<keyword evidence="5" id="KW-1185">Reference proteome</keyword>